<reference evidence="2 3" key="1">
    <citation type="journal article" date="2020" name="BMC Genomics">
        <title>Intraspecific diversification of the crop wild relative Brassica cretica Lam. using demographic model selection.</title>
        <authorList>
            <person name="Kioukis A."/>
            <person name="Michalopoulou V.A."/>
            <person name="Briers L."/>
            <person name="Pirintsos S."/>
            <person name="Studholme D.J."/>
            <person name="Pavlidis P."/>
            <person name="Sarris P.F."/>
        </authorList>
    </citation>
    <scope>NUCLEOTIDE SEQUENCE [LARGE SCALE GENOMIC DNA]</scope>
    <source>
        <strain evidence="3">cv. PFS-1207/04</strain>
    </source>
</reference>
<protein>
    <submittedName>
        <fullName evidence="2">Uncharacterized protein</fullName>
    </submittedName>
</protein>
<evidence type="ECO:0000313" key="2">
    <source>
        <dbReference type="EMBL" id="KAF3611080.1"/>
    </source>
</evidence>
<comment type="caution">
    <text evidence="2">The sequence shown here is derived from an EMBL/GenBank/DDBJ whole genome shotgun (WGS) entry which is preliminary data.</text>
</comment>
<name>A0ABQ7F6M8_BRACR</name>
<gene>
    <name evidence="2" type="ORF">DY000_02047532</name>
</gene>
<keyword evidence="1" id="KW-0472">Membrane</keyword>
<proteinExistence type="predicted"/>
<evidence type="ECO:0000313" key="3">
    <source>
        <dbReference type="Proteomes" id="UP000266723"/>
    </source>
</evidence>
<sequence length="66" mass="7353">MALSASESVSPLFNLVCSVFVYAIFTWVYTLDGLSGRFKASQISVRCMVSDPTVSFPLLKPEIRIY</sequence>
<keyword evidence="3" id="KW-1185">Reference proteome</keyword>
<keyword evidence="1" id="KW-1133">Transmembrane helix</keyword>
<dbReference type="EMBL" id="QGKV02000297">
    <property type="protein sequence ID" value="KAF3611080.1"/>
    <property type="molecule type" value="Genomic_DNA"/>
</dbReference>
<organism evidence="2 3">
    <name type="scientific">Brassica cretica</name>
    <name type="common">Mustard</name>
    <dbReference type="NCBI Taxonomy" id="69181"/>
    <lineage>
        <taxon>Eukaryota</taxon>
        <taxon>Viridiplantae</taxon>
        <taxon>Streptophyta</taxon>
        <taxon>Embryophyta</taxon>
        <taxon>Tracheophyta</taxon>
        <taxon>Spermatophyta</taxon>
        <taxon>Magnoliopsida</taxon>
        <taxon>eudicotyledons</taxon>
        <taxon>Gunneridae</taxon>
        <taxon>Pentapetalae</taxon>
        <taxon>rosids</taxon>
        <taxon>malvids</taxon>
        <taxon>Brassicales</taxon>
        <taxon>Brassicaceae</taxon>
        <taxon>Brassiceae</taxon>
        <taxon>Brassica</taxon>
    </lineage>
</organism>
<evidence type="ECO:0000256" key="1">
    <source>
        <dbReference type="SAM" id="Phobius"/>
    </source>
</evidence>
<feature type="transmembrane region" description="Helical" evidence="1">
    <location>
        <begin position="12"/>
        <end position="31"/>
    </location>
</feature>
<accession>A0ABQ7F6M8</accession>
<keyword evidence="1" id="KW-0812">Transmembrane</keyword>
<dbReference type="Proteomes" id="UP000266723">
    <property type="component" value="Unassembled WGS sequence"/>
</dbReference>